<dbReference type="EMBL" id="AE009952">
    <property type="protein sequence ID" value="AAM87439.1"/>
    <property type="molecule type" value="Genomic_DNA"/>
</dbReference>
<dbReference type="KEGG" id="ypk:y3894"/>
<protein>
    <submittedName>
        <fullName evidence="2">Uncharacterized protein</fullName>
    </submittedName>
</protein>
<reference evidence="2" key="2">
    <citation type="submission" date="2003-04" db="EMBL/GenBank/DDBJ databases">
        <authorList>
            <person name="Song Y."/>
            <person name="Tong Z."/>
            <person name="Wang L."/>
            <person name="Han Y."/>
            <person name="Zhang J."/>
            <person name="Pei D."/>
            <person name="Wang J."/>
            <person name="Zhou D."/>
            <person name="Han Y."/>
            <person name="Pang X."/>
            <person name="Zhai J."/>
            <person name="Chen F."/>
            <person name="Qin H."/>
            <person name="Wang J."/>
            <person name="Li S."/>
            <person name="Guo Z."/>
            <person name="Ye C."/>
            <person name="Du Z."/>
            <person name="Lin W."/>
            <person name="Wang J."/>
            <person name="Yu J."/>
            <person name="Yang H."/>
            <person name="Wang J."/>
            <person name="Huang P."/>
            <person name="Yang R."/>
        </authorList>
    </citation>
    <scope>NUCLEOTIDE SEQUENCE</scope>
    <source>
        <strain evidence="2">91001</strain>
    </source>
</reference>
<dbReference type="HOGENOM" id="CLU_150737_0_0_6"/>
<accession>A0A0H2W6W0</accession>
<sequence>MFFSRSDRVSQGTNPFGFKLYICHLRRYWVFLSFIATGVNEKSVYTQDNFIKYHMLTDRDIEKTPKITRDYYFEYQPGDGYNPSSTIIFNHTLDASPLKNYLNSLGYERQSQILVIVKCGHYQAKRHNPLSISGWIRRTIKFG</sequence>
<proteinExistence type="predicted"/>
<dbReference type="KEGG" id="ypm:YP_3296"/>
<dbReference type="AlphaFoldDB" id="A0A0H2W6W0"/>
<evidence type="ECO:0000313" key="2">
    <source>
        <dbReference type="EMBL" id="AAS63461.1"/>
    </source>
</evidence>
<evidence type="ECO:0000313" key="1">
    <source>
        <dbReference type="EMBL" id="AAM87439.1"/>
    </source>
</evidence>
<organism evidence="2 3">
    <name type="scientific">Yersinia pestis</name>
    <dbReference type="NCBI Taxonomy" id="632"/>
    <lineage>
        <taxon>Bacteria</taxon>
        <taxon>Pseudomonadati</taxon>
        <taxon>Pseudomonadota</taxon>
        <taxon>Gammaproteobacteria</taxon>
        <taxon>Enterobacterales</taxon>
        <taxon>Yersiniaceae</taxon>
        <taxon>Yersinia</taxon>
    </lineage>
</organism>
<reference evidence="1 4" key="1">
    <citation type="journal article" date="2002" name="J. Bacteriol.">
        <title>Genome sequence of Yersinia pestis KIM.</title>
        <authorList>
            <person name="Deng W."/>
            <person name="Burland V."/>
            <person name="Plunkett G.III."/>
            <person name="Boutin A."/>
            <person name="Mayhew G.F."/>
            <person name="Liss P."/>
            <person name="Perna N.T."/>
            <person name="Rose D.J."/>
            <person name="Mau B."/>
            <person name="Zhou S."/>
            <person name="Schwartz D.C."/>
            <person name="Fetherston J.D."/>
            <person name="Lindler L.E."/>
            <person name="Brubaker R.R."/>
            <person name="Plana G.V."/>
            <person name="Straley S.C."/>
            <person name="McDonough K.A."/>
            <person name="Nilles M.L."/>
            <person name="Matson J.S."/>
            <person name="Blattner F.R."/>
            <person name="Perry R.D."/>
        </authorList>
    </citation>
    <scope>NUCLEOTIDE SEQUENCE [LARGE SCALE GENOMIC DNA]</scope>
    <source>
        <strain evidence="1">KIM</strain>
        <strain evidence="4">KIM10+ / Biovar Mediaevalis</strain>
    </source>
</reference>
<gene>
    <name evidence="1" type="ordered locus">y3894</name>
    <name evidence="2" type="ordered locus">YP_3296</name>
</gene>
<evidence type="ECO:0000313" key="3">
    <source>
        <dbReference type="Proteomes" id="UP000001019"/>
    </source>
</evidence>
<dbReference type="OMA" id="DDFIKYH"/>
<name>A0A0H2W6W0_YERPE</name>
<dbReference type="EMBL" id="AE017042">
    <property type="protein sequence ID" value="AAS63461.1"/>
    <property type="molecule type" value="Genomic_DNA"/>
</dbReference>
<dbReference type="Proteomes" id="UP000001019">
    <property type="component" value="Chromosome"/>
</dbReference>
<evidence type="ECO:0000313" key="4">
    <source>
        <dbReference type="Proteomes" id="UP000002490"/>
    </source>
</evidence>
<reference evidence="2" key="4">
    <citation type="submission" date="2016-05" db="EMBL/GenBank/DDBJ databases">
        <title>Reannotation of Yersinia pestis strain 91001 based on omics data.</title>
        <authorList>
            <person name="Yiqing M."/>
        </authorList>
    </citation>
    <scope>NUCLEOTIDE SEQUENCE</scope>
    <source>
        <strain evidence="2">91001</strain>
    </source>
</reference>
<reference evidence="3" key="3">
    <citation type="journal article" date="2004" name="DNA Res.">
        <title>Complete genome sequence of Yersinia pestis strain 91001, an isolate avirulent to humans.</title>
        <authorList>
            <person name="Song Y."/>
            <person name="Tong Z."/>
            <person name="Wang J."/>
            <person name="Wang L."/>
            <person name="Guo Z."/>
            <person name="Han Y."/>
            <person name="Zhang J."/>
            <person name="Pei D."/>
            <person name="Zhou D."/>
            <person name="Qin H."/>
            <person name="Pang X."/>
            <person name="Han Y."/>
            <person name="Zhai J."/>
            <person name="Li M."/>
            <person name="Cui B."/>
            <person name="Qi Z."/>
            <person name="Jin L."/>
            <person name="Dai R."/>
            <person name="Chen F."/>
            <person name="Li S."/>
            <person name="Ye C."/>
            <person name="Du Z."/>
            <person name="Lin W."/>
            <person name="Wang J."/>
            <person name="Yu J."/>
            <person name="Yang H."/>
            <person name="Wang J."/>
            <person name="Huang P."/>
            <person name="Yang R."/>
        </authorList>
    </citation>
    <scope>NUCLEOTIDE SEQUENCE [LARGE SCALE GENOMIC DNA]</scope>
    <source>
        <strain evidence="3">91001 / Biovar Mediaevalis</strain>
    </source>
</reference>
<dbReference type="EnsemblBacteria" id="AAS63461">
    <property type="protein sequence ID" value="AAS63461"/>
    <property type="gene ID" value="YP_3296"/>
</dbReference>
<dbReference type="PIR" id="AH0478">
    <property type="entry name" value="AH0478"/>
</dbReference>
<dbReference type="Proteomes" id="UP000002490">
    <property type="component" value="Chromosome"/>
</dbReference>